<proteinExistence type="inferred from homology"/>
<dbReference type="InterPro" id="IPR045851">
    <property type="entry name" value="AMP-bd_C_sf"/>
</dbReference>
<name>A0A7C1B0H2_9BACT</name>
<keyword evidence="3" id="KW-0276">Fatty acid metabolism</keyword>
<evidence type="ECO:0000256" key="4">
    <source>
        <dbReference type="ARBA" id="ARBA00023098"/>
    </source>
</evidence>
<keyword evidence="4" id="KW-0443">Lipid metabolism</keyword>
<dbReference type="GO" id="GO:0006631">
    <property type="term" value="P:fatty acid metabolic process"/>
    <property type="evidence" value="ECO:0007669"/>
    <property type="project" value="UniProtKB-KW"/>
</dbReference>
<sequence length="137" mass="15870">YYKDQEMTKQSIKDGWLHTQDLGYMDQDGFLYIVERKQHMIISGGENIYPKEVEDVLCCHPKILETAVFGVPDKIWGQNVCAAVVLKQAATMSEEEVIDYCRSNIASFKKPKKVIFLSKLPRNEVRKVLRTELKKMI</sequence>
<feature type="domain" description="AMP-binding enzyme C-terminal" evidence="5">
    <location>
        <begin position="52"/>
        <end position="125"/>
    </location>
</feature>
<dbReference type="AlphaFoldDB" id="A0A7C1B0H2"/>
<dbReference type="Proteomes" id="UP000886355">
    <property type="component" value="Unassembled WGS sequence"/>
</dbReference>
<dbReference type="FunFam" id="3.30.300.30:FF:000008">
    <property type="entry name" value="2,3-dihydroxybenzoate-AMP ligase"/>
    <property type="match status" value="1"/>
</dbReference>
<dbReference type="GO" id="GO:0016874">
    <property type="term" value="F:ligase activity"/>
    <property type="evidence" value="ECO:0007669"/>
    <property type="project" value="UniProtKB-KW"/>
</dbReference>
<dbReference type="Pfam" id="PF13193">
    <property type="entry name" value="AMP-binding_C"/>
    <property type="match status" value="1"/>
</dbReference>
<evidence type="ECO:0000256" key="2">
    <source>
        <dbReference type="ARBA" id="ARBA00022598"/>
    </source>
</evidence>
<keyword evidence="2" id="KW-0436">Ligase</keyword>
<dbReference type="Gene3D" id="3.30.300.30">
    <property type="match status" value="1"/>
</dbReference>
<accession>A0A7C1B0H2</accession>
<evidence type="ECO:0000256" key="3">
    <source>
        <dbReference type="ARBA" id="ARBA00022832"/>
    </source>
</evidence>
<evidence type="ECO:0000259" key="5">
    <source>
        <dbReference type="Pfam" id="PF13193"/>
    </source>
</evidence>
<dbReference type="PANTHER" id="PTHR43859:SF4">
    <property type="entry name" value="BUTANOATE--COA LIGASE AAE1-RELATED"/>
    <property type="match status" value="1"/>
</dbReference>
<protein>
    <submittedName>
        <fullName evidence="6">Acyl-CoA synthetase</fullName>
    </submittedName>
</protein>
<evidence type="ECO:0000313" key="6">
    <source>
        <dbReference type="EMBL" id="HDL89940.1"/>
    </source>
</evidence>
<comment type="caution">
    <text evidence="6">The sequence shown here is derived from an EMBL/GenBank/DDBJ whole genome shotgun (WGS) entry which is preliminary data.</text>
</comment>
<gene>
    <name evidence="6" type="ORF">ENG14_03450</name>
</gene>
<dbReference type="EMBL" id="DQZW01000160">
    <property type="protein sequence ID" value="HDL89940.1"/>
    <property type="molecule type" value="Genomic_DNA"/>
</dbReference>
<comment type="similarity">
    <text evidence="1">Belongs to the ATP-dependent AMP-binding enzyme family.</text>
</comment>
<dbReference type="SUPFAM" id="SSF56801">
    <property type="entry name" value="Acetyl-CoA synthetase-like"/>
    <property type="match status" value="1"/>
</dbReference>
<dbReference type="PANTHER" id="PTHR43859">
    <property type="entry name" value="ACYL-ACTIVATING ENZYME"/>
    <property type="match status" value="1"/>
</dbReference>
<evidence type="ECO:0000256" key="1">
    <source>
        <dbReference type="ARBA" id="ARBA00006432"/>
    </source>
</evidence>
<dbReference type="Gene3D" id="2.30.38.10">
    <property type="entry name" value="Luciferase, Domain 3"/>
    <property type="match status" value="1"/>
</dbReference>
<dbReference type="InterPro" id="IPR025110">
    <property type="entry name" value="AMP-bd_C"/>
</dbReference>
<reference evidence="6" key="1">
    <citation type="journal article" date="2020" name="mSystems">
        <title>Genome- and Community-Level Interaction Insights into Carbon Utilization and Element Cycling Functions of Hydrothermarchaeota in Hydrothermal Sediment.</title>
        <authorList>
            <person name="Zhou Z."/>
            <person name="Liu Y."/>
            <person name="Xu W."/>
            <person name="Pan J."/>
            <person name="Luo Z.H."/>
            <person name="Li M."/>
        </authorList>
    </citation>
    <scope>NUCLEOTIDE SEQUENCE [LARGE SCALE GENOMIC DNA]</scope>
    <source>
        <strain evidence="6">HyVt-19</strain>
    </source>
</reference>
<organism evidence="6">
    <name type="scientific">Thermodesulforhabdus norvegica</name>
    <dbReference type="NCBI Taxonomy" id="39841"/>
    <lineage>
        <taxon>Bacteria</taxon>
        <taxon>Pseudomonadati</taxon>
        <taxon>Thermodesulfobacteriota</taxon>
        <taxon>Syntrophobacteria</taxon>
        <taxon>Syntrophobacterales</taxon>
        <taxon>Thermodesulforhabdaceae</taxon>
        <taxon>Thermodesulforhabdus</taxon>
    </lineage>
</organism>
<feature type="non-terminal residue" evidence="6">
    <location>
        <position position="1"/>
    </location>
</feature>